<gene>
    <name evidence="2" type="ORF">DSM106972_034330</name>
</gene>
<evidence type="ECO:0000313" key="3">
    <source>
        <dbReference type="Proteomes" id="UP000271624"/>
    </source>
</evidence>
<keyword evidence="3" id="KW-1185">Reference proteome</keyword>
<proteinExistence type="predicted"/>
<name>A0A433VJF9_9CYAN</name>
<dbReference type="OrthoDB" id="506791at2"/>
<evidence type="ECO:0000313" key="2">
    <source>
        <dbReference type="EMBL" id="RUT06227.1"/>
    </source>
</evidence>
<dbReference type="AlphaFoldDB" id="A0A433VJF9"/>
<protein>
    <recommendedName>
        <fullName evidence="1">ATP-grasp domain-containing protein</fullName>
    </recommendedName>
</protein>
<evidence type="ECO:0000259" key="1">
    <source>
        <dbReference type="Pfam" id="PF18299"/>
    </source>
</evidence>
<reference evidence="2" key="1">
    <citation type="submission" date="2018-12" db="EMBL/GenBank/DDBJ databases">
        <authorList>
            <person name="Will S."/>
            <person name="Neumann-Schaal M."/>
            <person name="Henke P."/>
        </authorList>
    </citation>
    <scope>NUCLEOTIDE SEQUENCE</scope>
    <source>
        <strain evidence="2">PCC 7102</strain>
    </source>
</reference>
<reference evidence="2" key="2">
    <citation type="journal article" date="2019" name="Genome Biol. Evol.">
        <title>Day and night: Metabolic profiles and evolutionary relationships of six axenic non-marine cyanobacteria.</title>
        <authorList>
            <person name="Will S.E."/>
            <person name="Henke P."/>
            <person name="Boedeker C."/>
            <person name="Huang S."/>
            <person name="Brinkmann H."/>
            <person name="Rohde M."/>
            <person name="Jarek M."/>
            <person name="Friedl T."/>
            <person name="Seufert S."/>
            <person name="Schumacher M."/>
            <person name="Overmann J."/>
            <person name="Neumann-Schaal M."/>
            <person name="Petersen J."/>
        </authorList>
    </citation>
    <scope>NUCLEOTIDE SEQUENCE [LARGE SCALE GENOMIC DNA]</scope>
    <source>
        <strain evidence="2">PCC 7102</strain>
    </source>
</reference>
<dbReference type="EMBL" id="RSCL01000007">
    <property type="protein sequence ID" value="RUT06227.1"/>
    <property type="molecule type" value="Genomic_DNA"/>
</dbReference>
<dbReference type="InterPro" id="IPR041261">
    <property type="entry name" value="R2K_2"/>
</dbReference>
<sequence>MVNWIVEDGVFGSSIIPLVSEIKNQGHQVRVIDYAKEDTDFTHFFPEEECILFYGSIHVASKILILPWAPGVIGEIKNYYCTNYYQYLSKWLLNSPNYILPLKDLCYRVANRDPGLHNLAQSTKRLFVRPDSPLKLFAGNVYSLSEISVLQEFMRRLPVEDENILVVVAKERQIDGEWRVIVSDGKIVGASQYKQYGKPFYTEGMPEQVHLLAQEVIACGWQPDSIWALDLCISEGKAYIVEIGFFSCAALYHCNLSSVVSEASKIALREWRNV</sequence>
<dbReference type="Proteomes" id="UP000271624">
    <property type="component" value="Unassembled WGS sequence"/>
</dbReference>
<accession>A0A433VJF9</accession>
<dbReference type="RefSeq" id="WP_127081883.1">
    <property type="nucleotide sequence ID" value="NZ_RSCL01000007.1"/>
</dbReference>
<organism evidence="2 3">
    <name type="scientific">Dulcicalothrix desertica PCC 7102</name>
    <dbReference type="NCBI Taxonomy" id="232991"/>
    <lineage>
        <taxon>Bacteria</taxon>
        <taxon>Bacillati</taxon>
        <taxon>Cyanobacteriota</taxon>
        <taxon>Cyanophyceae</taxon>
        <taxon>Nostocales</taxon>
        <taxon>Calotrichaceae</taxon>
        <taxon>Dulcicalothrix</taxon>
    </lineage>
</organism>
<dbReference type="Pfam" id="PF18299">
    <property type="entry name" value="R2K_2"/>
    <property type="match status" value="1"/>
</dbReference>
<feature type="domain" description="ATP-grasp" evidence="1">
    <location>
        <begin position="120"/>
        <end position="258"/>
    </location>
</feature>
<comment type="caution">
    <text evidence="2">The sequence shown here is derived from an EMBL/GenBank/DDBJ whole genome shotgun (WGS) entry which is preliminary data.</text>
</comment>